<organism evidence="1 2">
    <name type="scientific">Pisolithus tinctorius Marx 270</name>
    <dbReference type="NCBI Taxonomy" id="870435"/>
    <lineage>
        <taxon>Eukaryota</taxon>
        <taxon>Fungi</taxon>
        <taxon>Dikarya</taxon>
        <taxon>Basidiomycota</taxon>
        <taxon>Agaricomycotina</taxon>
        <taxon>Agaricomycetes</taxon>
        <taxon>Agaricomycetidae</taxon>
        <taxon>Boletales</taxon>
        <taxon>Sclerodermatineae</taxon>
        <taxon>Pisolithaceae</taxon>
        <taxon>Pisolithus</taxon>
    </lineage>
</organism>
<reference evidence="1 2" key="1">
    <citation type="submission" date="2014-04" db="EMBL/GenBank/DDBJ databases">
        <authorList>
            <consortium name="DOE Joint Genome Institute"/>
            <person name="Kuo A."/>
            <person name="Kohler A."/>
            <person name="Costa M.D."/>
            <person name="Nagy L.G."/>
            <person name="Floudas D."/>
            <person name="Copeland A."/>
            <person name="Barry K.W."/>
            <person name="Cichocki N."/>
            <person name="Veneault-Fourrey C."/>
            <person name="LaButti K."/>
            <person name="Lindquist E.A."/>
            <person name="Lipzen A."/>
            <person name="Lundell T."/>
            <person name="Morin E."/>
            <person name="Murat C."/>
            <person name="Sun H."/>
            <person name="Tunlid A."/>
            <person name="Henrissat B."/>
            <person name="Grigoriev I.V."/>
            <person name="Hibbett D.S."/>
            <person name="Martin F."/>
            <person name="Nordberg H.P."/>
            <person name="Cantor M.N."/>
            <person name="Hua S.X."/>
        </authorList>
    </citation>
    <scope>NUCLEOTIDE SEQUENCE [LARGE SCALE GENOMIC DNA]</scope>
    <source>
        <strain evidence="1 2">Marx 270</strain>
    </source>
</reference>
<protein>
    <submittedName>
        <fullName evidence="1">Uncharacterized protein</fullName>
    </submittedName>
</protein>
<evidence type="ECO:0000313" key="1">
    <source>
        <dbReference type="EMBL" id="KIO08711.1"/>
    </source>
</evidence>
<gene>
    <name evidence="1" type="ORF">M404DRAFT_323974</name>
</gene>
<dbReference type="HOGENOM" id="CLU_2373612_0_0_1"/>
<accession>A0A0C3PJD5</accession>
<dbReference type="InParanoid" id="A0A0C3PJD5"/>
<dbReference type="Proteomes" id="UP000054217">
    <property type="component" value="Unassembled WGS sequence"/>
</dbReference>
<proteinExistence type="predicted"/>
<evidence type="ECO:0000313" key="2">
    <source>
        <dbReference type="Proteomes" id="UP000054217"/>
    </source>
</evidence>
<name>A0A0C3PJD5_PISTI</name>
<dbReference type="AlphaFoldDB" id="A0A0C3PJD5"/>
<sequence length="95" mass="11073">MVSYLANPYYLACDSYKLSDPSYRIASHSSRFSSSYHYQLTGLRVPRCPSRHAFRYLSESECLLTLQMLSVFRLCFECLDPLEPARTARLEKAHR</sequence>
<dbReference type="EMBL" id="KN831956">
    <property type="protein sequence ID" value="KIO08711.1"/>
    <property type="molecule type" value="Genomic_DNA"/>
</dbReference>
<reference evidence="2" key="2">
    <citation type="submission" date="2015-01" db="EMBL/GenBank/DDBJ databases">
        <title>Evolutionary Origins and Diversification of the Mycorrhizal Mutualists.</title>
        <authorList>
            <consortium name="DOE Joint Genome Institute"/>
            <consortium name="Mycorrhizal Genomics Consortium"/>
            <person name="Kohler A."/>
            <person name="Kuo A."/>
            <person name="Nagy L.G."/>
            <person name="Floudas D."/>
            <person name="Copeland A."/>
            <person name="Barry K.W."/>
            <person name="Cichocki N."/>
            <person name="Veneault-Fourrey C."/>
            <person name="LaButti K."/>
            <person name="Lindquist E.A."/>
            <person name="Lipzen A."/>
            <person name="Lundell T."/>
            <person name="Morin E."/>
            <person name="Murat C."/>
            <person name="Riley R."/>
            <person name="Ohm R."/>
            <person name="Sun H."/>
            <person name="Tunlid A."/>
            <person name="Henrissat B."/>
            <person name="Grigoriev I.V."/>
            <person name="Hibbett D.S."/>
            <person name="Martin F."/>
        </authorList>
    </citation>
    <scope>NUCLEOTIDE SEQUENCE [LARGE SCALE GENOMIC DNA]</scope>
    <source>
        <strain evidence="2">Marx 270</strain>
    </source>
</reference>
<keyword evidence="2" id="KW-1185">Reference proteome</keyword>